<proteinExistence type="predicted"/>
<keyword evidence="2" id="KW-1185">Reference proteome</keyword>
<dbReference type="AlphaFoldDB" id="A0A0C9V062"/>
<accession>A0A0C9V062</accession>
<evidence type="ECO:0000313" key="2">
    <source>
        <dbReference type="Proteomes" id="UP000054279"/>
    </source>
</evidence>
<dbReference type="Proteomes" id="UP000054279">
    <property type="component" value="Unassembled WGS sequence"/>
</dbReference>
<evidence type="ECO:0000313" key="1">
    <source>
        <dbReference type="EMBL" id="KIJ31016.1"/>
    </source>
</evidence>
<gene>
    <name evidence="1" type="ORF">M422DRAFT_783871</name>
</gene>
<name>A0A0C9V062_SPHS4</name>
<dbReference type="EMBL" id="KN837250">
    <property type="protein sequence ID" value="KIJ31016.1"/>
    <property type="molecule type" value="Genomic_DNA"/>
</dbReference>
<organism evidence="1 2">
    <name type="scientific">Sphaerobolus stellatus (strain SS14)</name>
    <dbReference type="NCBI Taxonomy" id="990650"/>
    <lineage>
        <taxon>Eukaryota</taxon>
        <taxon>Fungi</taxon>
        <taxon>Dikarya</taxon>
        <taxon>Basidiomycota</taxon>
        <taxon>Agaricomycotina</taxon>
        <taxon>Agaricomycetes</taxon>
        <taxon>Phallomycetidae</taxon>
        <taxon>Geastrales</taxon>
        <taxon>Sphaerobolaceae</taxon>
        <taxon>Sphaerobolus</taxon>
    </lineage>
</organism>
<dbReference type="HOGENOM" id="CLU_1251369_0_0_1"/>
<protein>
    <submittedName>
        <fullName evidence="1">Uncharacterized protein</fullName>
    </submittedName>
</protein>
<reference evidence="1 2" key="1">
    <citation type="submission" date="2014-06" db="EMBL/GenBank/DDBJ databases">
        <title>Evolutionary Origins and Diversification of the Mycorrhizal Mutualists.</title>
        <authorList>
            <consortium name="DOE Joint Genome Institute"/>
            <consortium name="Mycorrhizal Genomics Consortium"/>
            <person name="Kohler A."/>
            <person name="Kuo A."/>
            <person name="Nagy L.G."/>
            <person name="Floudas D."/>
            <person name="Copeland A."/>
            <person name="Barry K.W."/>
            <person name="Cichocki N."/>
            <person name="Veneault-Fourrey C."/>
            <person name="LaButti K."/>
            <person name="Lindquist E.A."/>
            <person name="Lipzen A."/>
            <person name="Lundell T."/>
            <person name="Morin E."/>
            <person name="Murat C."/>
            <person name="Riley R."/>
            <person name="Ohm R."/>
            <person name="Sun H."/>
            <person name="Tunlid A."/>
            <person name="Henrissat B."/>
            <person name="Grigoriev I.V."/>
            <person name="Hibbett D.S."/>
            <person name="Martin F."/>
        </authorList>
    </citation>
    <scope>NUCLEOTIDE SEQUENCE [LARGE SCALE GENOMIC DNA]</scope>
    <source>
        <strain evidence="1 2">SS14</strain>
    </source>
</reference>
<sequence>MELSYSFVLVKASSFVRKLLRDWMVEHCSRANELSQLLTMSLCRGSICISHALLQWPSFARKPEYPDYFRVIVDSMQETLNQGFNFMPSSSNPNYLKTIQRLNETLTSTIMADQEQVSTSSQPQNSSVPQGMNIAISTNVMTPRTLLRVLPAPIKHLRSKFKIDYAEPHLKSLSDDYYTVNEEIYELIRPANHLLLASGYRRSVDSNPDGQEATTSCFDIS</sequence>